<sequence length="735" mass="84271">MKKPELLAPAGNMESLYAAIEAGCDAVYLGGYTFGARAYAGNFSLDEMKEAVRYAHLYGVKVYVTVNTVIYESEIEMLLDYVDELVKIHIDALIIQDLGAFDLIHQIYPDLELHASTQMHIHNVSGALMMEKLGAKRVVLARETPIEVVREVKKKTKIEVEIFVHGALCVSYSGQCLMSSLIGGRSGNRGSCAGSCRQKYTMVELVQGKEKVVKEESYLLSMKDLNTLEHLSELIDAGVESFKIEGRMKSPSYVYCVVSLYREAIDSYLQKGKVSINQKMLENLSYIFHRRFTKGFLFHEDNDRITNPFRPNHLGVPIGKVAQVKGNRAFVTLSLPVIQKDGVRIIRKEDTGCFLNVFYKNGKRISEANAGDTISFDVKGKVEKGATVVKTYDEKLVCSIQDEIDARKRKVPIWMHVILRAGDPMILNVTDGKNEVKVESSQLLEEAKKTPTSKDRIREQLERLGNTVYRCEEITFEQQEDIFLPISVINEVRRLAISKLDDLRLERPKLTKKGYRATPISIERTENIEVYFSTQTQYERLKDCGLKLITDIENKEKYQENMIWKLPNVIEKYPKENATVMVEEVGGLESYSDFVTGVGFNVCNSYTVHLLHKLGAKEVTLSYECNDIQIEELMEAYFERYQTLPNVALIVRSVPRMMTTKYRLLEHGNPQKQYFLKDRFHNLYPIYTNRDGMHLYFDHVVERGPIQNYREMGIQNFRYEYLPPERVDGVLKIPR</sequence>
<dbReference type="Pfam" id="PF12392">
    <property type="entry name" value="DUF3656"/>
    <property type="match status" value="1"/>
</dbReference>
<dbReference type="AlphaFoldDB" id="A0A9D1HVF1"/>
<evidence type="ECO:0000259" key="1">
    <source>
        <dbReference type="Pfam" id="PF12392"/>
    </source>
</evidence>
<gene>
    <name evidence="2" type="ORF">IAD49_04230</name>
</gene>
<comment type="caution">
    <text evidence="2">The sequence shown here is derived from an EMBL/GenBank/DDBJ whole genome shotgun (WGS) entry which is preliminary data.</text>
</comment>
<dbReference type="PROSITE" id="PS01276">
    <property type="entry name" value="PEPTIDASE_U32"/>
    <property type="match status" value="1"/>
</dbReference>
<evidence type="ECO:0000313" key="3">
    <source>
        <dbReference type="Proteomes" id="UP000824087"/>
    </source>
</evidence>
<feature type="domain" description="Peptidase U32 collagenase" evidence="1">
    <location>
        <begin position="388"/>
        <end position="505"/>
    </location>
</feature>
<dbReference type="PANTHER" id="PTHR30217:SF10">
    <property type="entry name" value="23S RRNA 5-HYDROXYCYTIDINE C2501 SYNTHASE"/>
    <property type="match status" value="1"/>
</dbReference>
<dbReference type="EMBL" id="DVML01000025">
    <property type="protein sequence ID" value="HIU22767.1"/>
    <property type="molecule type" value="Genomic_DNA"/>
</dbReference>
<dbReference type="InterPro" id="IPR001539">
    <property type="entry name" value="Peptidase_U32"/>
</dbReference>
<proteinExistence type="predicted"/>
<accession>A0A9D1HVF1</accession>
<dbReference type="Pfam" id="PF01136">
    <property type="entry name" value="Peptidase_U32"/>
    <property type="match status" value="1"/>
</dbReference>
<evidence type="ECO:0000313" key="2">
    <source>
        <dbReference type="EMBL" id="HIU22767.1"/>
    </source>
</evidence>
<reference evidence="2" key="1">
    <citation type="submission" date="2020-10" db="EMBL/GenBank/DDBJ databases">
        <authorList>
            <person name="Gilroy R."/>
        </authorList>
    </citation>
    <scope>NUCLEOTIDE SEQUENCE</scope>
    <source>
        <strain evidence="2">CHK197-8231</strain>
    </source>
</reference>
<reference evidence="2" key="2">
    <citation type="journal article" date="2021" name="PeerJ">
        <title>Extensive microbial diversity within the chicken gut microbiome revealed by metagenomics and culture.</title>
        <authorList>
            <person name="Gilroy R."/>
            <person name="Ravi A."/>
            <person name="Getino M."/>
            <person name="Pursley I."/>
            <person name="Horton D.L."/>
            <person name="Alikhan N.F."/>
            <person name="Baker D."/>
            <person name="Gharbi K."/>
            <person name="Hall N."/>
            <person name="Watson M."/>
            <person name="Adriaenssens E.M."/>
            <person name="Foster-Nyarko E."/>
            <person name="Jarju S."/>
            <person name="Secka A."/>
            <person name="Antonio M."/>
            <person name="Oren A."/>
            <person name="Chaudhuri R.R."/>
            <person name="La Ragione R."/>
            <person name="Hildebrand F."/>
            <person name="Pallen M.J."/>
        </authorList>
    </citation>
    <scope>NUCLEOTIDE SEQUENCE</scope>
    <source>
        <strain evidence="2">CHK197-8231</strain>
    </source>
</reference>
<dbReference type="Proteomes" id="UP000824087">
    <property type="component" value="Unassembled WGS sequence"/>
</dbReference>
<dbReference type="InterPro" id="IPR051454">
    <property type="entry name" value="RNA/ubiquinone_mod_enzymes"/>
</dbReference>
<protein>
    <submittedName>
        <fullName evidence="2">U32 family peptidase</fullName>
    </submittedName>
</protein>
<organism evidence="2 3">
    <name type="scientific">Candidatus Fimihabitans intestinipullorum</name>
    <dbReference type="NCBI Taxonomy" id="2840820"/>
    <lineage>
        <taxon>Bacteria</taxon>
        <taxon>Bacillati</taxon>
        <taxon>Mycoplasmatota</taxon>
        <taxon>Mycoplasmatota incertae sedis</taxon>
        <taxon>Candidatus Fimihabitans</taxon>
    </lineage>
</organism>
<name>A0A9D1HVF1_9BACT</name>
<dbReference type="InterPro" id="IPR020988">
    <property type="entry name" value="Pept_U32_collagenase"/>
</dbReference>
<dbReference type="PANTHER" id="PTHR30217">
    <property type="entry name" value="PEPTIDASE U32 FAMILY"/>
    <property type="match status" value="1"/>
</dbReference>